<dbReference type="Pfam" id="PF13508">
    <property type="entry name" value="Acetyltransf_7"/>
    <property type="match status" value="1"/>
</dbReference>
<comment type="similarity">
    <text evidence="1 2">Belongs to the acetyltransferase family. RimI subfamily.</text>
</comment>
<protein>
    <recommendedName>
        <fullName evidence="1 2">[Ribosomal protein bS18]-alanine N-acetyltransferase</fullName>
        <ecNumber evidence="1 2">2.3.1.266</ecNumber>
    </recommendedName>
</protein>
<reference evidence="5" key="1">
    <citation type="submission" date="2023-09" db="EMBL/GenBank/DDBJ databases">
        <authorList>
            <person name="Li S."/>
            <person name="Li X."/>
            <person name="Zhang C."/>
            <person name="Zhao Z."/>
        </authorList>
    </citation>
    <scope>NUCLEOTIDE SEQUENCE [LARGE SCALE GENOMIC DNA]</scope>
    <source>
        <strain evidence="5">SQ345</strain>
    </source>
</reference>
<evidence type="ECO:0000313" key="4">
    <source>
        <dbReference type="EMBL" id="WNC67573.1"/>
    </source>
</evidence>
<comment type="caution">
    <text evidence="1">Lacks conserved residue(s) required for the propagation of feature annotation.</text>
</comment>
<dbReference type="InterPro" id="IPR006464">
    <property type="entry name" value="AcTrfase_RimI/Ard1"/>
</dbReference>
<dbReference type="CDD" id="cd04301">
    <property type="entry name" value="NAT_SF"/>
    <property type="match status" value="1"/>
</dbReference>
<organism evidence="4 5">
    <name type="scientific">Thalassotalea nanhaiensis</name>
    <dbReference type="NCBI Taxonomy" id="3065648"/>
    <lineage>
        <taxon>Bacteria</taxon>
        <taxon>Pseudomonadati</taxon>
        <taxon>Pseudomonadota</taxon>
        <taxon>Gammaproteobacteria</taxon>
        <taxon>Alteromonadales</taxon>
        <taxon>Colwelliaceae</taxon>
        <taxon>Thalassotalea</taxon>
    </lineage>
</organism>
<comment type="subcellular location">
    <subcellularLocation>
        <location evidence="1 2">Cytoplasm</location>
    </subcellularLocation>
</comment>
<dbReference type="RefSeq" id="WP_348386732.1">
    <property type="nucleotide sequence ID" value="NZ_CP134146.1"/>
</dbReference>
<gene>
    <name evidence="1 4" type="primary">rimI</name>
    <name evidence="4" type="ORF">RI845_13725</name>
</gene>
<dbReference type="EMBL" id="CP134146">
    <property type="protein sequence ID" value="WNC67573.1"/>
    <property type="molecule type" value="Genomic_DNA"/>
</dbReference>
<proteinExistence type="inferred from homology"/>
<accession>A0ABY9TH28</accession>
<dbReference type="HAMAP" id="MF_02210">
    <property type="entry name" value="RimI"/>
    <property type="match status" value="1"/>
</dbReference>
<evidence type="ECO:0000256" key="2">
    <source>
        <dbReference type="RuleBase" id="RU363094"/>
    </source>
</evidence>
<dbReference type="PANTHER" id="PTHR43617:SF35">
    <property type="entry name" value="[RIBOSOMAL PROTEIN BS18]-ALANINE N-ACETYLTRANSFERASE"/>
    <property type="match status" value="1"/>
</dbReference>
<dbReference type="NCBIfam" id="TIGR01575">
    <property type="entry name" value="rimI"/>
    <property type="match status" value="1"/>
</dbReference>
<dbReference type="InterPro" id="IPR016181">
    <property type="entry name" value="Acyl_CoA_acyltransferase"/>
</dbReference>
<dbReference type="PROSITE" id="PS51186">
    <property type="entry name" value="GNAT"/>
    <property type="match status" value="1"/>
</dbReference>
<comment type="catalytic activity">
    <reaction evidence="1 2">
        <text>N-terminal L-alanyl-[ribosomal protein bS18] + acetyl-CoA = N-terminal N(alpha)-acetyl-L-alanyl-[ribosomal protein bS18] + CoA + H(+)</text>
        <dbReference type="Rhea" id="RHEA:43756"/>
        <dbReference type="Rhea" id="RHEA-COMP:10676"/>
        <dbReference type="Rhea" id="RHEA-COMP:10677"/>
        <dbReference type="ChEBI" id="CHEBI:15378"/>
        <dbReference type="ChEBI" id="CHEBI:57287"/>
        <dbReference type="ChEBI" id="CHEBI:57288"/>
        <dbReference type="ChEBI" id="CHEBI:64718"/>
        <dbReference type="ChEBI" id="CHEBI:83683"/>
        <dbReference type="EC" id="2.3.1.266"/>
    </reaction>
</comment>
<feature type="active site" description="Proton acceptor" evidence="1">
    <location>
        <position position="105"/>
    </location>
</feature>
<dbReference type="InterPro" id="IPR050276">
    <property type="entry name" value="MshD_Acetyltransferase"/>
</dbReference>
<dbReference type="InterPro" id="IPR043690">
    <property type="entry name" value="RimI"/>
</dbReference>
<dbReference type="PANTHER" id="PTHR43617">
    <property type="entry name" value="L-AMINO ACID N-ACETYLTRANSFERASE"/>
    <property type="match status" value="1"/>
</dbReference>
<keyword evidence="4" id="KW-0689">Ribosomal protein</keyword>
<dbReference type="InterPro" id="IPR000182">
    <property type="entry name" value="GNAT_dom"/>
</dbReference>
<dbReference type="Proteomes" id="UP001248581">
    <property type="component" value="Chromosome"/>
</dbReference>
<evidence type="ECO:0000259" key="3">
    <source>
        <dbReference type="PROSITE" id="PS51186"/>
    </source>
</evidence>
<keyword evidence="5" id="KW-1185">Reference proteome</keyword>
<comment type="function">
    <text evidence="1 2">Acetylates the N-terminal alanine of ribosomal protein bS18.</text>
</comment>
<feature type="domain" description="N-acetyltransferase" evidence="3">
    <location>
        <begin position="4"/>
        <end position="148"/>
    </location>
</feature>
<feature type="binding site" evidence="1">
    <location>
        <position position="110"/>
    </location>
    <ligand>
        <name>acetyl-CoA</name>
        <dbReference type="ChEBI" id="CHEBI:57288"/>
    </ligand>
</feature>
<keyword evidence="1 2" id="KW-0963">Cytoplasm</keyword>
<dbReference type="GO" id="GO:0008999">
    <property type="term" value="F:protein-N-terminal-alanine acetyltransferase activity"/>
    <property type="evidence" value="ECO:0007669"/>
    <property type="project" value="UniProtKB-EC"/>
</dbReference>
<sequence length="148" mass="16700">MTKPTINNFTKNDVDVIYSVETASNPFPWTKKTLLSCIGGRYITRQLVIGEKVVGFYVGDLVIDEFTLMEICVHPEFQGKGYGQQLLSDFLDTAKTKHVVKCHLEVRAKNIAAQMLYMKNGFIQVHRRTGYYPAAVGYEDALVMSLSL</sequence>
<evidence type="ECO:0000313" key="5">
    <source>
        <dbReference type="Proteomes" id="UP001248581"/>
    </source>
</evidence>
<dbReference type="EC" id="2.3.1.266" evidence="1 2"/>
<keyword evidence="4" id="KW-0687">Ribonucleoprotein</keyword>
<dbReference type="GO" id="GO:0005840">
    <property type="term" value="C:ribosome"/>
    <property type="evidence" value="ECO:0007669"/>
    <property type="project" value="UniProtKB-KW"/>
</dbReference>
<name>A0ABY9TH28_9GAMM</name>
<dbReference type="SUPFAM" id="SSF55729">
    <property type="entry name" value="Acyl-CoA N-acyltransferases (Nat)"/>
    <property type="match status" value="1"/>
</dbReference>
<keyword evidence="1 4" id="KW-0012">Acyltransferase</keyword>
<feature type="active site" description="Proton donor" evidence="1">
    <location>
        <position position="117"/>
    </location>
</feature>
<keyword evidence="1 4" id="KW-0808">Transferase</keyword>
<dbReference type="Gene3D" id="3.40.630.30">
    <property type="match status" value="1"/>
</dbReference>
<evidence type="ECO:0000256" key="1">
    <source>
        <dbReference type="HAMAP-Rule" id="MF_02210"/>
    </source>
</evidence>